<name>A0A383C0W9_9ZZZZ</name>
<reference evidence="1" key="1">
    <citation type="submission" date="2018-05" db="EMBL/GenBank/DDBJ databases">
        <authorList>
            <person name="Lanie J.A."/>
            <person name="Ng W.-L."/>
            <person name="Kazmierczak K.M."/>
            <person name="Andrzejewski T.M."/>
            <person name="Davidsen T.M."/>
            <person name="Wayne K.J."/>
            <person name="Tettelin H."/>
            <person name="Glass J.I."/>
            <person name="Rusch D."/>
            <person name="Podicherti R."/>
            <person name="Tsui H.-C.T."/>
            <person name="Winkler M.E."/>
        </authorList>
    </citation>
    <scope>NUCLEOTIDE SEQUENCE</scope>
</reference>
<dbReference type="AlphaFoldDB" id="A0A383C0W9"/>
<dbReference type="EMBL" id="UINC01204787">
    <property type="protein sequence ID" value="SVE25680.1"/>
    <property type="molecule type" value="Genomic_DNA"/>
</dbReference>
<organism evidence="1">
    <name type="scientific">marine metagenome</name>
    <dbReference type="NCBI Taxonomy" id="408172"/>
    <lineage>
        <taxon>unclassified sequences</taxon>
        <taxon>metagenomes</taxon>
        <taxon>ecological metagenomes</taxon>
    </lineage>
</organism>
<accession>A0A383C0W9</accession>
<protein>
    <submittedName>
        <fullName evidence="1">Uncharacterized protein</fullName>
    </submittedName>
</protein>
<sequence>MVTLEALNPQEFAEYLKDSSIINTGKKVARAFQQYIKQSSKQQMQTFGLSKVKVQPGTQAQASDKDLYTWKGAQWVNDKTGRIATKEVGDDLTANAGAFMAQAKNFASKKVFQQDINRLKDQNIKKDLEITLDSLDPDDANVEQWIRIVALSQYNEALGGEVAGQATQ</sequence>
<proteinExistence type="predicted"/>
<evidence type="ECO:0000313" key="1">
    <source>
        <dbReference type="EMBL" id="SVE25680.1"/>
    </source>
</evidence>
<gene>
    <name evidence="1" type="ORF">METZ01_LOCUS478534</name>
</gene>
<feature type="non-terminal residue" evidence="1">
    <location>
        <position position="168"/>
    </location>
</feature>